<feature type="signal peptide" evidence="1">
    <location>
        <begin position="1"/>
        <end position="20"/>
    </location>
</feature>
<reference evidence="2 3" key="1">
    <citation type="submission" date="2021-08" db="EMBL/GenBank/DDBJ databases">
        <authorList>
            <person name="Tuo L."/>
        </authorList>
    </citation>
    <scope>NUCLEOTIDE SEQUENCE [LARGE SCALE GENOMIC DNA]</scope>
    <source>
        <strain evidence="2 3">JCM 31229</strain>
    </source>
</reference>
<dbReference type="EMBL" id="JAINVV010000008">
    <property type="protein sequence ID" value="MBY8824026.1"/>
    <property type="molecule type" value="Genomic_DNA"/>
</dbReference>
<dbReference type="Pfam" id="PF08309">
    <property type="entry name" value="LVIVD"/>
    <property type="match status" value="1"/>
</dbReference>
<keyword evidence="3" id="KW-1185">Reference proteome</keyword>
<evidence type="ECO:0000313" key="2">
    <source>
        <dbReference type="EMBL" id="MBY8824026.1"/>
    </source>
</evidence>
<dbReference type="Proteomes" id="UP000706039">
    <property type="component" value="Unassembled WGS sequence"/>
</dbReference>
<protein>
    <recommendedName>
        <fullName evidence="4">LVIVD repeat-containing protein</fullName>
    </recommendedName>
</protein>
<evidence type="ECO:0008006" key="4">
    <source>
        <dbReference type="Google" id="ProtNLM"/>
    </source>
</evidence>
<dbReference type="RefSeq" id="WP_222991124.1">
    <property type="nucleotide sequence ID" value="NZ_JAINVV010000008.1"/>
</dbReference>
<feature type="chain" id="PRO_5046504612" description="LVIVD repeat-containing protein" evidence="1">
    <location>
        <begin position="21"/>
        <end position="527"/>
    </location>
</feature>
<evidence type="ECO:0000313" key="3">
    <source>
        <dbReference type="Proteomes" id="UP000706039"/>
    </source>
</evidence>
<sequence>MISRTLLTIASCLASTAAFAAGPPKPVDPATYGMDPVTGRFIHPEAAPSTTYAGPNPVKGSLDHLEQKDYIKNMKVLGHWDIIVRPGHTWQHFVDMNGRRYMFHYYRQYVRVYDVTDPTNLKTVLNKEYKDGSWFGAASIAYNKKLGKWIMIQTFEVPRSKGGLDDKKYSDPSVINHVLEAPGLRGFRVYELKSPTEWVLLAERSMDVLNPSAVVQQGGGGYDVPNYDGGKYAYMLGAPDNTFTHMEFSNQLYSPAQMIYDMEDPANPRLVSTWWVPGQRLGEEEAYRKWPTAGDQTSWTGGRLPMEVPVSPEKGGKYAYTAMGSLGFYVLDIADPAHPKTVSSLQLAKGAGGVEGDHVDASRVTRRGIVLTGGYPMNEDCYEPWKDVNIIDVKDPAHPKVLSVLPRPMPPKDAPYKDFCLRRGKFGPKRASPSYSPGQPDANIAIYPYFNAGVQVFDISDATKPKNVGYYVPPMGGKFGDLNSYNSPVESIHVEWDRKLIWAFTTAGIYLLSSDALGKPILTPKGH</sequence>
<name>A0ABS7PS73_9SPHN</name>
<keyword evidence="1" id="KW-0732">Signal</keyword>
<accession>A0ABS7PS73</accession>
<proteinExistence type="predicted"/>
<evidence type="ECO:0000256" key="1">
    <source>
        <dbReference type="SAM" id="SignalP"/>
    </source>
</evidence>
<comment type="caution">
    <text evidence="2">The sequence shown here is derived from an EMBL/GenBank/DDBJ whole genome shotgun (WGS) entry which is preliminary data.</text>
</comment>
<gene>
    <name evidence="2" type="ORF">K7G82_17100</name>
</gene>
<dbReference type="InterPro" id="IPR013211">
    <property type="entry name" value="LVIVD"/>
</dbReference>
<organism evidence="2 3">
    <name type="scientific">Sphingomonas colocasiae</name>
    <dbReference type="NCBI Taxonomy" id="1848973"/>
    <lineage>
        <taxon>Bacteria</taxon>
        <taxon>Pseudomonadati</taxon>
        <taxon>Pseudomonadota</taxon>
        <taxon>Alphaproteobacteria</taxon>
        <taxon>Sphingomonadales</taxon>
        <taxon>Sphingomonadaceae</taxon>
        <taxon>Sphingomonas</taxon>
    </lineage>
</organism>